<comment type="caution">
    <text evidence="1">The sequence shown here is derived from an EMBL/GenBank/DDBJ whole genome shotgun (WGS) entry which is preliminary data.</text>
</comment>
<reference evidence="1" key="1">
    <citation type="submission" date="2016-11" db="EMBL/GenBank/DDBJ databases">
        <title>The genome of Nicotiana attenuata.</title>
        <authorList>
            <person name="Xu S."/>
            <person name="Brockmoeller T."/>
            <person name="Gaquerel E."/>
            <person name="Navarro A."/>
            <person name="Kuhl H."/>
            <person name="Gase K."/>
            <person name="Ling Z."/>
            <person name="Zhou W."/>
            <person name="Kreitzer C."/>
            <person name="Stanke M."/>
            <person name="Tang H."/>
            <person name="Lyons E."/>
            <person name="Pandey P."/>
            <person name="Pandey S.P."/>
            <person name="Timmermann B."/>
            <person name="Baldwin I.T."/>
        </authorList>
    </citation>
    <scope>NUCLEOTIDE SEQUENCE [LARGE SCALE GENOMIC DNA]</scope>
    <source>
        <strain evidence="1">UT</strain>
    </source>
</reference>
<dbReference type="SMR" id="A0A314KUN2"/>
<organism evidence="1 2">
    <name type="scientific">Nicotiana attenuata</name>
    <name type="common">Coyote tobacco</name>
    <dbReference type="NCBI Taxonomy" id="49451"/>
    <lineage>
        <taxon>Eukaryota</taxon>
        <taxon>Viridiplantae</taxon>
        <taxon>Streptophyta</taxon>
        <taxon>Embryophyta</taxon>
        <taxon>Tracheophyta</taxon>
        <taxon>Spermatophyta</taxon>
        <taxon>Magnoliopsida</taxon>
        <taxon>eudicotyledons</taxon>
        <taxon>Gunneridae</taxon>
        <taxon>Pentapetalae</taxon>
        <taxon>asterids</taxon>
        <taxon>lamiids</taxon>
        <taxon>Solanales</taxon>
        <taxon>Solanaceae</taxon>
        <taxon>Nicotianoideae</taxon>
        <taxon>Nicotianeae</taxon>
        <taxon>Nicotiana</taxon>
    </lineage>
</organism>
<evidence type="ECO:0000313" key="2">
    <source>
        <dbReference type="Proteomes" id="UP000187609"/>
    </source>
</evidence>
<proteinExistence type="predicted"/>
<sequence length="130" mass="15583">MADQKVLKTFVDDSIRDSIQEMKDSLSKDFADIRSLLMELVGKKATTSTPHRDPATRMELRRFRGGNPEAWVLEAERYFEFYSIADEFKLSLASSYLDVEALEWFRWLYQNKQFVDWKHFTKKLRLDYRK</sequence>
<keyword evidence="2" id="KW-1185">Reference proteome</keyword>
<protein>
    <recommendedName>
        <fullName evidence="3">Retrotransposon gag domain-containing protein</fullName>
    </recommendedName>
</protein>
<accession>A0A314KUN2</accession>
<dbReference type="Gramene" id="OIT32915">
    <property type="protein sequence ID" value="OIT32915"/>
    <property type="gene ID" value="A4A49_58387"/>
</dbReference>
<gene>
    <name evidence="1" type="ORF">A4A49_58387</name>
</gene>
<evidence type="ECO:0008006" key="3">
    <source>
        <dbReference type="Google" id="ProtNLM"/>
    </source>
</evidence>
<dbReference type="EMBL" id="MJEQ01000975">
    <property type="protein sequence ID" value="OIT32915.1"/>
    <property type="molecule type" value="Genomic_DNA"/>
</dbReference>
<name>A0A314KUN2_NICAT</name>
<evidence type="ECO:0000313" key="1">
    <source>
        <dbReference type="EMBL" id="OIT32915.1"/>
    </source>
</evidence>
<dbReference type="AlphaFoldDB" id="A0A314KUN2"/>
<feature type="non-terminal residue" evidence="1">
    <location>
        <position position="130"/>
    </location>
</feature>
<dbReference type="Proteomes" id="UP000187609">
    <property type="component" value="Unassembled WGS sequence"/>
</dbReference>